<dbReference type="InterPro" id="IPR045107">
    <property type="entry name" value="SAC3/GANP/THP3"/>
</dbReference>
<feature type="domain" description="PCI" evidence="1">
    <location>
        <begin position="116"/>
        <end position="275"/>
    </location>
</feature>
<dbReference type="GO" id="GO:0005634">
    <property type="term" value="C:nucleus"/>
    <property type="evidence" value="ECO:0007669"/>
    <property type="project" value="TreeGrafter"/>
</dbReference>
<sequence>MMSVTRRSEEIIAEMSRKTSSEDVIIISDIVGTCMEVEKSFFRLTAAPDPSQVRPLSILKEALTLVKKKYRTNQDYRYANDRLKSIRQDLMVQNIRSDFTVSVYEANARIAMENKDREEFNQCQNQLKQLYEEVPDCPNRWEFTSYRMLYYIYMENFLDIGTLLRELTQDAKLDECMRFALRVRTAWSLGNYIKLFQLHTKAPKMAGYLMDMFAERERKRFMNSILKAFKPNVKLADLSKWMKISEEELTVWLTEKAISISDGRIDCRQYANVQL</sequence>
<name>A0A914EF85_9BILA</name>
<proteinExistence type="predicted"/>
<dbReference type="Proteomes" id="UP000887540">
    <property type="component" value="Unplaced"/>
</dbReference>
<accession>A0A914EF85</accession>
<organism evidence="2 3">
    <name type="scientific">Acrobeloides nanus</name>
    <dbReference type="NCBI Taxonomy" id="290746"/>
    <lineage>
        <taxon>Eukaryota</taxon>
        <taxon>Metazoa</taxon>
        <taxon>Ecdysozoa</taxon>
        <taxon>Nematoda</taxon>
        <taxon>Chromadorea</taxon>
        <taxon>Rhabditida</taxon>
        <taxon>Tylenchina</taxon>
        <taxon>Cephalobomorpha</taxon>
        <taxon>Cephaloboidea</taxon>
        <taxon>Cephalobidae</taxon>
        <taxon>Acrobeloides</taxon>
    </lineage>
</organism>
<dbReference type="PANTHER" id="PTHR12436">
    <property type="entry name" value="80 KDA MCM3-ASSOCIATED PROTEIN"/>
    <property type="match status" value="1"/>
</dbReference>
<dbReference type="PROSITE" id="PS50250">
    <property type="entry name" value="PCI"/>
    <property type="match status" value="1"/>
</dbReference>
<dbReference type="InterPro" id="IPR005062">
    <property type="entry name" value="SAC3/GANP/THP3_conserved"/>
</dbReference>
<dbReference type="InterPro" id="IPR000717">
    <property type="entry name" value="PCI_dom"/>
</dbReference>
<dbReference type="AlphaFoldDB" id="A0A914EF85"/>
<protein>
    <submittedName>
        <fullName evidence="3">PCI domain-containing protein</fullName>
    </submittedName>
</protein>
<dbReference type="WBParaSite" id="ACRNAN_scaffold7361.g13837.t1">
    <property type="protein sequence ID" value="ACRNAN_scaffold7361.g13837.t1"/>
    <property type="gene ID" value="ACRNAN_scaffold7361.g13837"/>
</dbReference>
<dbReference type="Pfam" id="PF03399">
    <property type="entry name" value="SAC3_GANP"/>
    <property type="match status" value="1"/>
</dbReference>
<evidence type="ECO:0000259" key="1">
    <source>
        <dbReference type="PROSITE" id="PS50250"/>
    </source>
</evidence>
<evidence type="ECO:0000313" key="3">
    <source>
        <dbReference type="WBParaSite" id="ACRNAN_scaffold7361.g13837.t1"/>
    </source>
</evidence>
<keyword evidence="2" id="KW-1185">Reference proteome</keyword>
<dbReference type="PANTHER" id="PTHR12436:SF4">
    <property type="entry name" value="LEUKOCYTE RECEPTOR CLUSTER MEMBER 8"/>
    <property type="match status" value="1"/>
</dbReference>
<dbReference type="Gene3D" id="1.25.40.990">
    <property type="match status" value="1"/>
</dbReference>
<reference evidence="3" key="1">
    <citation type="submission" date="2022-11" db="UniProtKB">
        <authorList>
            <consortium name="WormBaseParasite"/>
        </authorList>
    </citation>
    <scope>IDENTIFICATION</scope>
</reference>
<evidence type="ECO:0000313" key="2">
    <source>
        <dbReference type="Proteomes" id="UP000887540"/>
    </source>
</evidence>